<dbReference type="EMBL" id="JAFCMP010000050">
    <property type="protein sequence ID" value="KAG5189428.1"/>
    <property type="molecule type" value="Genomic_DNA"/>
</dbReference>
<dbReference type="GO" id="GO:0016020">
    <property type="term" value="C:membrane"/>
    <property type="evidence" value="ECO:0007669"/>
    <property type="project" value="UniProtKB-SubCell"/>
</dbReference>
<reference evidence="7" key="1">
    <citation type="submission" date="2021-02" db="EMBL/GenBank/DDBJ databases">
        <title>First Annotated Genome of the Yellow-green Alga Tribonema minus.</title>
        <authorList>
            <person name="Mahan K.M."/>
        </authorList>
    </citation>
    <scope>NUCLEOTIDE SEQUENCE</scope>
    <source>
        <strain evidence="7">UTEX B ZZ1240</strain>
    </source>
</reference>
<dbReference type="GO" id="GO:0005319">
    <property type="term" value="F:lipid transporter activity"/>
    <property type="evidence" value="ECO:0007669"/>
    <property type="project" value="TreeGrafter"/>
</dbReference>
<accession>A0A836CL79</accession>
<evidence type="ECO:0000256" key="3">
    <source>
        <dbReference type="ARBA" id="ARBA00022989"/>
    </source>
</evidence>
<keyword evidence="4 5" id="KW-0472">Membrane</keyword>
<feature type="domain" description="ABC-2 type transporter transmembrane" evidence="6">
    <location>
        <begin position="21"/>
        <end position="163"/>
    </location>
</feature>
<proteinExistence type="predicted"/>
<evidence type="ECO:0000259" key="6">
    <source>
        <dbReference type="Pfam" id="PF12698"/>
    </source>
</evidence>
<keyword evidence="3 5" id="KW-1133">Transmembrane helix</keyword>
<dbReference type="OrthoDB" id="8901165at2759"/>
<gene>
    <name evidence="7" type="ORF">JKP88DRAFT_176861</name>
</gene>
<feature type="transmembrane region" description="Helical" evidence="5">
    <location>
        <begin position="140"/>
        <end position="160"/>
    </location>
</feature>
<organism evidence="7 8">
    <name type="scientific">Tribonema minus</name>
    <dbReference type="NCBI Taxonomy" id="303371"/>
    <lineage>
        <taxon>Eukaryota</taxon>
        <taxon>Sar</taxon>
        <taxon>Stramenopiles</taxon>
        <taxon>Ochrophyta</taxon>
        <taxon>PX clade</taxon>
        <taxon>Xanthophyceae</taxon>
        <taxon>Tribonematales</taxon>
        <taxon>Tribonemataceae</taxon>
        <taxon>Tribonema</taxon>
    </lineage>
</organism>
<dbReference type="InterPro" id="IPR026082">
    <property type="entry name" value="ABCA"/>
</dbReference>
<keyword evidence="2 5" id="KW-0812">Transmembrane</keyword>
<evidence type="ECO:0000256" key="4">
    <source>
        <dbReference type="ARBA" id="ARBA00023136"/>
    </source>
</evidence>
<evidence type="ECO:0000313" key="8">
    <source>
        <dbReference type="Proteomes" id="UP000664859"/>
    </source>
</evidence>
<dbReference type="AlphaFoldDB" id="A0A836CL79"/>
<evidence type="ECO:0000256" key="5">
    <source>
        <dbReference type="SAM" id="Phobius"/>
    </source>
</evidence>
<evidence type="ECO:0000256" key="1">
    <source>
        <dbReference type="ARBA" id="ARBA00004141"/>
    </source>
</evidence>
<name>A0A836CL79_9STRA</name>
<dbReference type="PANTHER" id="PTHR19229:SF250">
    <property type="entry name" value="ABC TRANSPORTER DOMAIN-CONTAINING PROTEIN-RELATED"/>
    <property type="match status" value="1"/>
</dbReference>
<dbReference type="PANTHER" id="PTHR19229">
    <property type="entry name" value="ATP-BINDING CASSETTE TRANSPORTER SUBFAMILY A ABCA"/>
    <property type="match status" value="1"/>
</dbReference>
<comment type="caution">
    <text evidence="7">The sequence shown here is derived from an EMBL/GenBank/DDBJ whole genome shotgun (WGS) entry which is preliminary data.</text>
</comment>
<feature type="transmembrane region" description="Helical" evidence="5">
    <location>
        <begin position="94"/>
        <end position="120"/>
    </location>
</feature>
<dbReference type="InterPro" id="IPR013525">
    <property type="entry name" value="ABC2_TM"/>
</dbReference>
<evidence type="ECO:0000256" key="2">
    <source>
        <dbReference type="ARBA" id="ARBA00022692"/>
    </source>
</evidence>
<dbReference type="GO" id="GO:0140359">
    <property type="term" value="F:ABC-type transporter activity"/>
    <property type="evidence" value="ECO:0007669"/>
    <property type="project" value="InterPro"/>
</dbReference>
<sequence>SYHGLPGWLGQLTELKYRTCLNNEQASYTARTHPLPVTAQESIETQTILSVLACLFIIIPLCYAPAAFVTFVVRERATKSKRLQLMSGASPLSYWLATYLWDVTLFMVLAAACMGCLYTYGQHAARCFVELSESAGAMALLFVLYGFSVLPLCYLYTFMFDNHR</sequence>
<protein>
    <submittedName>
        <fullName evidence="7">ABC-2 family transporter protein-domain-containing protein</fullName>
    </submittedName>
</protein>
<feature type="transmembrane region" description="Helical" evidence="5">
    <location>
        <begin position="48"/>
        <end position="73"/>
    </location>
</feature>
<keyword evidence="8" id="KW-1185">Reference proteome</keyword>
<comment type="subcellular location">
    <subcellularLocation>
        <location evidence="1">Membrane</location>
        <topology evidence="1">Multi-pass membrane protein</topology>
    </subcellularLocation>
</comment>
<feature type="non-terminal residue" evidence="7">
    <location>
        <position position="1"/>
    </location>
</feature>
<evidence type="ECO:0000313" key="7">
    <source>
        <dbReference type="EMBL" id="KAG5189428.1"/>
    </source>
</evidence>
<dbReference type="Pfam" id="PF12698">
    <property type="entry name" value="ABC2_membrane_3"/>
    <property type="match status" value="1"/>
</dbReference>
<dbReference type="Proteomes" id="UP000664859">
    <property type="component" value="Unassembled WGS sequence"/>
</dbReference>